<comment type="similarity">
    <text evidence="1">Belongs to the ACBP family.</text>
</comment>
<accession>A0A9N9H871</accession>
<keyword evidence="2" id="KW-0446">Lipid-binding</keyword>
<dbReference type="PANTHER" id="PTHR23310:SF62">
    <property type="entry name" value="ACYL-COA BINDING PROTEIN 1, ISOFORM A"/>
    <property type="match status" value="1"/>
</dbReference>
<dbReference type="EMBL" id="CAJVPJ010004664">
    <property type="protein sequence ID" value="CAG8654387.1"/>
    <property type="molecule type" value="Genomic_DNA"/>
</dbReference>
<dbReference type="PANTHER" id="PTHR23310">
    <property type="entry name" value="ACYL-COA-BINDING PROTEIN, ACBP"/>
    <property type="match status" value="1"/>
</dbReference>
<evidence type="ECO:0000256" key="1">
    <source>
        <dbReference type="ARBA" id="ARBA00005567"/>
    </source>
</evidence>
<proteinExistence type="inferred from homology"/>
<dbReference type="Proteomes" id="UP000789572">
    <property type="component" value="Unassembled WGS sequence"/>
</dbReference>
<dbReference type="PROSITE" id="PS51228">
    <property type="entry name" value="ACB_2"/>
    <property type="match status" value="1"/>
</dbReference>
<dbReference type="SUPFAM" id="SSF47027">
    <property type="entry name" value="Acyl-CoA binding protein"/>
    <property type="match status" value="1"/>
</dbReference>
<gene>
    <name evidence="4" type="ORF">POCULU_LOCUS10121</name>
</gene>
<evidence type="ECO:0000259" key="3">
    <source>
        <dbReference type="PROSITE" id="PS51228"/>
    </source>
</evidence>
<organism evidence="4 5">
    <name type="scientific">Paraglomus occultum</name>
    <dbReference type="NCBI Taxonomy" id="144539"/>
    <lineage>
        <taxon>Eukaryota</taxon>
        <taxon>Fungi</taxon>
        <taxon>Fungi incertae sedis</taxon>
        <taxon>Mucoromycota</taxon>
        <taxon>Glomeromycotina</taxon>
        <taxon>Glomeromycetes</taxon>
        <taxon>Paraglomerales</taxon>
        <taxon>Paraglomeraceae</taxon>
        <taxon>Paraglomus</taxon>
    </lineage>
</organism>
<evidence type="ECO:0000313" key="4">
    <source>
        <dbReference type="EMBL" id="CAG8654387.1"/>
    </source>
</evidence>
<dbReference type="GO" id="GO:0006631">
    <property type="term" value="P:fatty acid metabolic process"/>
    <property type="evidence" value="ECO:0007669"/>
    <property type="project" value="TreeGrafter"/>
</dbReference>
<dbReference type="OrthoDB" id="346910at2759"/>
<evidence type="ECO:0000313" key="5">
    <source>
        <dbReference type="Proteomes" id="UP000789572"/>
    </source>
</evidence>
<dbReference type="GO" id="GO:0000062">
    <property type="term" value="F:fatty-acyl-CoA binding"/>
    <property type="evidence" value="ECO:0007669"/>
    <property type="project" value="InterPro"/>
</dbReference>
<dbReference type="AlphaFoldDB" id="A0A9N9H871"/>
<evidence type="ECO:0000256" key="2">
    <source>
        <dbReference type="ARBA" id="ARBA00023121"/>
    </source>
</evidence>
<name>A0A9N9H871_9GLOM</name>
<protein>
    <submittedName>
        <fullName evidence="4">5128_t:CDS:1</fullName>
    </submittedName>
</protein>
<dbReference type="InterPro" id="IPR014352">
    <property type="entry name" value="FERM/acyl-CoA-bd_prot_sf"/>
</dbReference>
<dbReference type="InterPro" id="IPR035984">
    <property type="entry name" value="Acyl-CoA-binding_sf"/>
</dbReference>
<dbReference type="Gene3D" id="1.20.80.10">
    <property type="match status" value="1"/>
</dbReference>
<dbReference type="PRINTS" id="PR00689">
    <property type="entry name" value="ACOABINDINGP"/>
</dbReference>
<reference evidence="4" key="1">
    <citation type="submission" date="2021-06" db="EMBL/GenBank/DDBJ databases">
        <authorList>
            <person name="Kallberg Y."/>
            <person name="Tangrot J."/>
            <person name="Rosling A."/>
        </authorList>
    </citation>
    <scope>NUCLEOTIDE SEQUENCE</scope>
    <source>
        <strain evidence="4">IA702</strain>
    </source>
</reference>
<comment type="caution">
    <text evidence="4">The sequence shown here is derived from an EMBL/GenBank/DDBJ whole genome shotgun (WGS) entry which is preliminary data.</text>
</comment>
<keyword evidence="5" id="KW-1185">Reference proteome</keyword>
<dbReference type="Pfam" id="PF00887">
    <property type="entry name" value="ACBP"/>
    <property type="match status" value="1"/>
</dbReference>
<sequence>MSDAASTNNPAFVQAAQEANNLPTKPDNNELLKLYGLYKQSIVGDNNT</sequence>
<dbReference type="InterPro" id="IPR000582">
    <property type="entry name" value="Acyl-CoA-binding_protein"/>
</dbReference>
<feature type="domain" description="ACB" evidence="3">
    <location>
        <begin position="8"/>
        <end position="48"/>
    </location>
</feature>
<feature type="non-terminal residue" evidence="4">
    <location>
        <position position="48"/>
    </location>
</feature>